<dbReference type="EMBL" id="RBPT01000447">
    <property type="protein sequence ID" value="RMO38071.1"/>
    <property type="molecule type" value="Genomic_DNA"/>
</dbReference>
<evidence type="ECO:0000313" key="1">
    <source>
        <dbReference type="EMBL" id="RMO38071.1"/>
    </source>
</evidence>
<reference evidence="1 2" key="1">
    <citation type="submission" date="2018-08" db="EMBL/GenBank/DDBJ databases">
        <title>Recombination of ecologically and evolutionarily significant loci maintains genetic cohesion in the Pseudomonas syringae species complex.</title>
        <authorList>
            <person name="Dillon M."/>
            <person name="Thakur S."/>
            <person name="Almeida R.N.D."/>
            <person name="Weir B.S."/>
            <person name="Guttman D.S."/>
        </authorList>
    </citation>
    <scope>NUCLEOTIDE SEQUENCE [LARGE SCALE GENOMIC DNA]</scope>
    <source>
        <strain evidence="1 2">ICMP 867</strain>
    </source>
</reference>
<organism evidence="1 2">
    <name type="scientific">Pseudomonas savastanoi pv. glycinea</name>
    <name type="common">Pseudomonas syringae pv. glycinea</name>
    <dbReference type="NCBI Taxonomy" id="318"/>
    <lineage>
        <taxon>Bacteria</taxon>
        <taxon>Pseudomonadati</taxon>
        <taxon>Pseudomonadota</taxon>
        <taxon>Gammaproteobacteria</taxon>
        <taxon>Pseudomonadales</taxon>
        <taxon>Pseudomonadaceae</taxon>
        <taxon>Pseudomonas</taxon>
    </lineage>
</organism>
<gene>
    <name evidence="1" type="ORF">ALQ41_200260</name>
</gene>
<dbReference type="AlphaFoldDB" id="A0A0P9QY61"/>
<comment type="caution">
    <text evidence="1">The sequence shown here is derived from an EMBL/GenBank/DDBJ whole genome shotgun (WGS) entry which is preliminary data.</text>
</comment>
<accession>A0A0P9QY61</accession>
<evidence type="ECO:0000313" key="2">
    <source>
        <dbReference type="Proteomes" id="UP000280599"/>
    </source>
</evidence>
<sequence>MVINPSPAHNSSVIIFDRDAPMSLIHTLRYILMRNMNFIKLDKVWTDSIRGSVSSTRSRDVPINLPPISCKPNINPANSVTR</sequence>
<dbReference type="Proteomes" id="UP000280599">
    <property type="component" value="Unassembled WGS sequence"/>
</dbReference>
<name>A0A0P9QY61_PSESG</name>
<protein>
    <submittedName>
        <fullName evidence="1">Uncharacterized protein</fullName>
    </submittedName>
</protein>
<proteinExistence type="predicted"/>